<feature type="region of interest" description="Disordered" evidence="2">
    <location>
        <begin position="649"/>
        <end position="670"/>
    </location>
</feature>
<feature type="region of interest" description="Disordered" evidence="2">
    <location>
        <begin position="343"/>
        <end position="386"/>
    </location>
</feature>
<evidence type="ECO:0000313" key="4">
    <source>
        <dbReference type="EMBL" id="OLQ06608.1"/>
    </source>
</evidence>
<keyword evidence="3" id="KW-0472">Membrane</keyword>
<dbReference type="InterPro" id="IPR011010">
    <property type="entry name" value="DNA_brk_join_enz"/>
</dbReference>
<evidence type="ECO:0000256" key="3">
    <source>
        <dbReference type="SAM" id="Phobius"/>
    </source>
</evidence>
<dbReference type="EMBL" id="LSRX01000156">
    <property type="protein sequence ID" value="OLQ06608.1"/>
    <property type="molecule type" value="Genomic_DNA"/>
</dbReference>
<dbReference type="GO" id="GO:0003677">
    <property type="term" value="F:DNA binding"/>
    <property type="evidence" value="ECO:0007669"/>
    <property type="project" value="InterPro"/>
</dbReference>
<dbReference type="Proteomes" id="UP000186817">
    <property type="component" value="Unassembled WGS sequence"/>
</dbReference>
<dbReference type="OrthoDB" id="441335at2759"/>
<dbReference type="SUPFAM" id="SSF56349">
    <property type="entry name" value="DNA breaking-rejoining enzymes"/>
    <property type="match status" value="1"/>
</dbReference>
<keyword evidence="5" id="KW-1185">Reference proteome</keyword>
<evidence type="ECO:0000256" key="1">
    <source>
        <dbReference type="ARBA" id="ARBA00023172"/>
    </source>
</evidence>
<evidence type="ECO:0000256" key="2">
    <source>
        <dbReference type="SAM" id="MobiDB-lite"/>
    </source>
</evidence>
<dbReference type="GO" id="GO:0015074">
    <property type="term" value="P:DNA integration"/>
    <property type="evidence" value="ECO:0007669"/>
    <property type="project" value="InterPro"/>
</dbReference>
<proteinExistence type="predicted"/>
<accession>A0A1Q9EGV8</accession>
<feature type="transmembrane region" description="Helical" evidence="3">
    <location>
        <begin position="160"/>
        <end position="178"/>
    </location>
</feature>
<keyword evidence="3" id="KW-1133">Transmembrane helix</keyword>
<dbReference type="GO" id="GO:0006310">
    <property type="term" value="P:DNA recombination"/>
    <property type="evidence" value="ECO:0007669"/>
    <property type="project" value="UniProtKB-KW"/>
</dbReference>
<sequence>MFSAYYLAAGFWKLNKDFLDPMASCAGVFFSQHVTRYFGTMPWESQVELGRSVLPWVPLGGVAVEVSMALVFLLGRWDRRCARLGLLYILCFHLWVCLTPEPNNISLFAVQCASRLTIVLDPSALHAASMKIGSYAFAFSALGILAVACGIQAGFTPLNWGFMVFIPLFLFMHLAVFAETGTKVPTPATRSRRRPWWTYLATSVAWAYSFGIIMLGVMEEATPNMFANLKIHGGSNHLVLPTGLLFKWFGEAGDSHPYGGGVIRMETTTSSWLQTIYPCDLTHVLQPSTAPDLLEVLGSPRPVFLNSGANRVLGLRERGFVPPPPHGKLLQYTTPAVEWKRLTPPAERDPSPAESFELVEAEPTTSAQASTGPLAGEASTSQRPEGLSPVEDFIEADCVAALEALNLGPHESFTRNIAAVPGWTARARIARAFRAGLSAAAVLAGKQDYQSSSLGLPVKSRIYVVLRCAAKPYGFVCESYRTFLSLVPKDSAGRLERSAVCHAFPSRAEAQAFVHGAGRPLPMIYLVDNAEDPAVRITAFLLRLGKGLCDTDPEAPLLYTPTQARSTVVRPNFEAAQTAADLWITTATEDPEFLESGLGEYVTAAEDIDGDPLPEGFAAEEGDEEDANDPGELSRLRARLQALELAARTAPPPGSGIGALGPAPSTAQPRRGARELFPPGQPGTLSEGDLRLLREAAGAVPARLANHERAARTALTREADDTLAEIEAGVAPDDGPTSGDQVLQRLLLVQTQMLAKLTASKPKSPLEAALGSGGGKDEGSLSAKGSAARDAYVRLLKDSTSVAEQIRRLAAEELGEDIHSPPASLMRTFVEKRSAVGEMRTLALVSTFAAHGWEHARNTANSDMEAWMARLLMFTDQCATEGGRTQLGWLLTGLPDPAWSSLVRRRQGLRPFSRLCPSLWLSGNVAFLKEMEWLATRMSNTSDPGKVSFVPMVAETTGTWDKSAMTVLKNVAKAVAARTGEDPASTQAAILQELSVTIRSWRARAALRRRHEDLELPVRQAACDGFLQMRGVSCQLPASHGKSVGAFGGLDRIRGRQEDILTSPFALARATGDAGIGAASHHPVSAGAEGRIPQFPGDLLDDLAAASTPTAATVPGASEVHATRAQLLKLAAKWDQFQALRIFRCSEVDPMETVGCFGVPKDENFDRFILNPSVANARSMKLSCYTKLLAPGCLLAQATLPTCDHFLRFCCDDLSEMYYTFVVPIRRAKRNCLGIVFQPSELQNFSVFNPRVHNEPCFLALNALAMGDCGAVEYAQQSHFNVLASLGNCMRPSEFCAYRRPFPRGQCAEFLSIDDHMTAQVCSRSQLQRKLPLRDTLIFSGADAAYPTVGLVPHEGKRRRNVTTGVFLGADVDGLTGIVSAPRHRTGVLMRVTAMVARAGVCSPALLSLLLGLWVHVLLFRRAGFAILQQVFTDARRTPATRIMSLHRDSVNELFCLCAVAPLLQADLRATYPGFLYAMDASPSGAGLCCAALPESVLRELWRHTEQKGFYTKLLEPASALLTDLGLSEDPGAFLVEGLSSASSSPFTPEPLPLRRPRDGLVYFLCLFGGDSNWTSAHCRAGLSDYAAFEPSLRPLTFADLGDKGTFRTLAALASSGRVHDWQACPPLSVAVSAPSLVRRLCFLLCLAASAGAFVSLALPSACTLLRMHCFRALVAWGGVVTELCFCAFGSPCRTPTVFFHNKPWVLKLGGCVSQCSCESAHFVEAGRFSAASARDFASRCHPCVESVFGRLPCVGELVPDFCQLCPLPLASRFASGSSLASTGVVVPAPCSASLRSFHDDPEWIGELADCLEFGEVLRYKFGAPGHINVLEARAYKTWLKWCAKKHPNSRLVGLIDSRVLLGSAAKGRSASPALCHVLRSAVPYVLGCGLYPGGLHVYSAQNRSDGPSRGRPPAPPTKAWPAWLQALVRGDTRPFDLVCASAASVPRLLGRWLRLLLLLAGDVERNPGPFHDGGPRGAVDMEGGFAPSTRHKMDKAMRAFASWLMGTFSLPLGAVLGSAESASLALRAFGLHLYSSGQPRYLLVYALTAVQDSHPDFRSKLSSAWQVDRKWQLAEPGECRPVISQPIVQAAAALAICWGWFDWAALTLVGFLCMLHPAEMIWLTRQDLVFPEDALSPDPIMYVHIRNPKTQRFARRQHSRLEDPLVLSLLASLYLDLPLSSRLFRGSMHTYRRQWNKIMERLGVPHRLTDKGTTPGVLRGSGATFLYLETEDLPLVAWRGRWSKTKTVEFYLQEVAAQLLLQRLPQWARARVLSFTSAFRPTFGELRYSRLKEAIEKDRSFAVTYSHLPGTAGDEVWRATAYARRVLLEVADGAIAGCDVSFPNGTRADCKTTDLPYHLDVPWWMQKIGMYHGYPILHDAQGEVRKSIQCFGP</sequence>
<feature type="transmembrane region" description="Helical" evidence="3">
    <location>
        <begin position="53"/>
        <end position="74"/>
    </location>
</feature>
<feature type="region of interest" description="Disordered" evidence="2">
    <location>
        <begin position="609"/>
        <end position="631"/>
    </location>
</feature>
<evidence type="ECO:0000313" key="5">
    <source>
        <dbReference type="Proteomes" id="UP000186817"/>
    </source>
</evidence>
<feature type="transmembrane region" description="Helical" evidence="3">
    <location>
        <begin position="199"/>
        <end position="218"/>
    </location>
</feature>
<reference evidence="4 5" key="1">
    <citation type="submission" date="2016-02" db="EMBL/GenBank/DDBJ databases">
        <title>Genome analysis of coral dinoflagellate symbionts highlights evolutionary adaptations to a symbiotic lifestyle.</title>
        <authorList>
            <person name="Aranda M."/>
            <person name="Li Y."/>
            <person name="Liew Y.J."/>
            <person name="Baumgarten S."/>
            <person name="Simakov O."/>
            <person name="Wilson M."/>
            <person name="Piel J."/>
            <person name="Ashoor H."/>
            <person name="Bougouffa S."/>
            <person name="Bajic V.B."/>
            <person name="Ryu T."/>
            <person name="Ravasi T."/>
            <person name="Bayer T."/>
            <person name="Micklem G."/>
            <person name="Kim H."/>
            <person name="Bhak J."/>
            <person name="Lajeunesse T.C."/>
            <person name="Voolstra C.R."/>
        </authorList>
    </citation>
    <scope>NUCLEOTIDE SEQUENCE [LARGE SCALE GENOMIC DNA]</scope>
    <source>
        <strain evidence="4 5">CCMP2467</strain>
    </source>
</reference>
<feature type="compositionally biased region" description="Acidic residues" evidence="2">
    <location>
        <begin position="609"/>
        <end position="629"/>
    </location>
</feature>
<gene>
    <name evidence="4" type="ORF">AK812_SmicGene10086</name>
</gene>
<feature type="region of interest" description="Disordered" evidence="2">
    <location>
        <begin position="761"/>
        <end position="782"/>
    </location>
</feature>
<dbReference type="InterPro" id="IPR013762">
    <property type="entry name" value="Integrase-like_cat_sf"/>
</dbReference>
<name>A0A1Q9EGV8_SYMMI</name>
<dbReference type="Gene3D" id="1.10.443.10">
    <property type="entry name" value="Intergrase catalytic core"/>
    <property type="match status" value="1"/>
</dbReference>
<keyword evidence="3" id="KW-0812">Transmembrane</keyword>
<keyword evidence="1" id="KW-0233">DNA recombination</keyword>
<organism evidence="4 5">
    <name type="scientific">Symbiodinium microadriaticum</name>
    <name type="common">Dinoflagellate</name>
    <name type="synonym">Zooxanthella microadriatica</name>
    <dbReference type="NCBI Taxonomy" id="2951"/>
    <lineage>
        <taxon>Eukaryota</taxon>
        <taxon>Sar</taxon>
        <taxon>Alveolata</taxon>
        <taxon>Dinophyceae</taxon>
        <taxon>Suessiales</taxon>
        <taxon>Symbiodiniaceae</taxon>
        <taxon>Symbiodinium</taxon>
    </lineage>
</organism>
<protein>
    <submittedName>
        <fullName evidence="4">Uncharacterized protein</fullName>
    </submittedName>
</protein>
<feature type="transmembrane region" description="Helical" evidence="3">
    <location>
        <begin position="132"/>
        <end position="154"/>
    </location>
</feature>
<comment type="caution">
    <text evidence="4">The sequence shown here is derived from an EMBL/GenBank/DDBJ whole genome shotgun (WGS) entry which is preliminary data.</text>
</comment>